<gene>
    <name evidence="4" type="ORF">PHACADRAFT_198789</name>
</gene>
<dbReference type="EMBL" id="JH930475">
    <property type="protein sequence ID" value="EKM52740.1"/>
    <property type="molecule type" value="Genomic_DNA"/>
</dbReference>
<dbReference type="InParanoid" id="K5W0W6"/>
<feature type="domain" description="Thioester reductase (TE)" evidence="3">
    <location>
        <begin position="418"/>
        <end position="665"/>
    </location>
</feature>
<dbReference type="GeneID" id="18911363"/>
<proteinExistence type="predicted"/>
<dbReference type="PANTHER" id="PTHR43439:SF2">
    <property type="entry name" value="ENZYME, PUTATIVE (JCVI)-RELATED"/>
    <property type="match status" value="1"/>
</dbReference>
<protein>
    <recommendedName>
        <fullName evidence="3">Thioester reductase (TE) domain-containing protein</fullName>
    </recommendedName>
</protein>
<dbReference type="Pfam" id="PF23562">
    <property type="entry name" value="AMP-binding_C_3"/>
    <property type="match status" value="1"/>
</dbReference>
<dbReference type="HOGENOM" id="CLU_002220_1_0_1"/>
<dbReference type="PANTHER" id="PTHR43439">
    <property type="entry name" value="PHENYLACETATE-COENZYME A LIGASE"/>
    <property type="match status" value="1"/>
</dbReference>
<dbReference type="Pfam" id="PF07993">
    <property type="entry name" value="NAD_binding_4"/>
    <property type="match status" value="1"/>
</dbReference>
<dbReference type="InterPro" id="IPR013120">
    <property type="entry name" value="FAR_NAD-bd"/>
</dbReference>
<dbReference type="SUPFAM" id="SSF51735">
    <property type="entry name" value="NAD(P)-binding Rossmann-fold domains"/>
    <property type="match status" value="1"/>
</dbReference>
<sequence length="812" mass="89732">MPFWDELYAGEMDKSELLPSMETYSFKDAAVILHSSATVPARQAAPDDILRGAMATKSDLLFCVPSMIEAWCRIPEQVEWITQTQGVFYGGGPLASEVGDPLARKGVDNFRESNGMDWAYFSLSSCCGTHFVPLDDENAQLILTINEYQVPAVLNTMVDGVPAYDTNDILAPHPTKKGLWKVAGRSDEHIMHSTGEKPQSRFDINDEEKLAGFRNAIWPTVEKVNSFVPQHSRLFKAMIIVSSPSKPFTYTTKGTPRRPAIITEYQPEIEALYATVNETTQAHLPPPRSWSLPHAIEFVRCVVQEVMTRHILDTDDIFQKGCDSLQATWIRNSILHALRQTTQVNSRAVPGNFDYQHPSISGLAQYVSGLVSTEKPSDDMVDEKQRVAAMHVMVQKYSRDLPRHTPKMDRPARSVVLVTGTTGSLGAALLAALVDDPKVSKVYAFNRKGPQSLEERQRQVLAERGYDAERIVKSGKVVFIDADTSGDKLGLQMDSYEKVRTSVTHILHNDTSQRYEDVLPLTAPDSMAGDLQAFPQLLRLEPSPFSPPPQLLYVSSIGMLAHASRSDPVLEEPVDASIALASGYTESKWVSETLLENVGDDLAKAGTPLRTVVVRLGQITGSSGNGAWNTTEQIPALVKSSTYLRCLPDFDAEASWIAVNAAARATIDMLHSSGSAFSTYHLTHPRPVHWRTLFAPIAQALELQSVAYDVWLQQLRNSSERSRRMAPDQEVEELQRNPALKLVEHFEEMFAGGAKGGDEASEVAREALGLPKLSVAQAVQVAPSLSEESLPQLTAKDTMQGVRYWKSIGYLQ</sequence>
<evidence type="ECO:0000256" key="2">
    <source>
        <dbReference type="ARBA" id="ARBA00022553"/>
    </source>
</evidence>
<dbReference type="STRING" id="650164.K5W0W6"/>
<dbReference type="AlphaFoldDB" id="K5W0W6"/>
<dbReference type="InterPro" id="IPR051414">
    <property type="entry name" value="Adenylate-forming_Reductase"/>
</dbReference>
<dbReference type="Proteomes" id="UP000008370">
    <property type="component" value="Unassembled WGS sequence"/>
</dbReference>
<dbReference type="KEGG" id="pco:PHACADRAFT_198789"/>
<evidence type="ECO:0000313" key="4">
    <source>
        <dbReference type="EMBL" id="EKM52740.1"/>
    </source>
</evidence>
<reference evidence="4 5" key="1">
    <citation type="journal article" date="2012" name="BMC Genomics">
        <title>Comparative genomics of the white-rot fungi, Phanerochaete carnosa and P. chrysosporium, to elucidate the genetic basis of the distinct wood types they colonize.</title>
        <authorList>
            <person name="Suzuki H."/>
            <person name="MacDonald J."/>
            <person name="Syed K."/>
            <person name="Salamov A."/>
            <person name="Hori C."/>
            <person name="Aerts A."/>
            <person name="Henrissat B."/>
            <person name="Wiebenga A."/>
            <person name="vanKuyk P.A."/>
            <person name="Barry K."/>
            <person name="Lindquist E."/>
            <person name="LaButti K."/>
            <person name="Lapidus A."/>
            <person name="Lucas S."/>
            <person name="Coutinho P."/>
            <person name="Gong Y."/>
            <person name="Samejima M."/>
            <person name="Mahadevan R."/>
            <person name="Abou-Zaid M."/>
            <person name="de Vries R.P."/>
            <person name="Igarashi K."/>
            <person name="Yadav J.S."/>
            <person name="Grigoriev I.V."/>
            <person name="Master E.R."/>
        </authorList>
    </citation>
    <scope>NUCLEOTIDE SEQUENCE [LARGE SCALE GENOMIC DNA]</scope>
    <source>
        <strain evidence="4 5">HHB-10118-sp</strain>
    </source>
</reference>
<evidence type="ECO:0000256" key="1">
    <source>
        <dbReference type="ARBA" id="ARBA00022450"/>
    </source>
</evidence>
<dbReference type="Gene3D" id="3.40.50.720">
    <property type="entry name" value="NAD(P)-binding Rossmann-like Domain"/>
    <property type="match status" value="1"/>
</dbReference>
<keyword evidence="2" id="KW-0597">Phosphoprotein</keyword>
<keyword evidence="1" id="KW-0596">Phosphopantetheine</keyword>
<organism evidence="4 5">
    <name type="scientific">Phanerochaete carnosa (strain HHB-10118-sp)</name>
    <name type="common">White-rot fungus</name>
    <name type="synonym">Peniophora carnosa</name>
    <dbReference type="NCBI Taxonomy" id="650164"/>
    <lineage>
        <taxon>Eukaryota</taxon>
        <taxon>Fungi</taxon>
        <taxon>Dikarya</taxon>
        <taxon>Basidiomycota</taxon>
        <taxon>Agaricomycotina</taxon>
        <taxon>Agaricomycetes</taxon>
        <taxon>Polyporales</taxon>
        <taxon>Phanerochaetaceae</taxon>
        <taxon>Phanerochaete</taxon>
    </lineage>
</organism>
<dbReference type="OrthoDB" id="429813at2759"/>
<accession>K5W0W6</accession>
<name>K5W0W6_PHACS</name>
<evidence type="ECO:0000259" key="3">
    <source>
        <dbReference type="Pfam" id="PF07993"/>
    </source>
</evidence>
<evidence type="ECO:0000313" key="5">
    <source>
        <dbReference type="Proteomes" id="UP000008370"/>
    </source>
</evidence>
<keyword evidence="5" id="KW-1185">Reference proteome</keyword>
<dbReference type="InterPro" id="IPR036291">
    <property type="entry name" value="NAD(P)-bd_dom_sf"/>
</dbReference>
<dbReference type="RefSeq" id="XP_007399076.1">
    <property type="nucleotide sequence ID" value="XM_007399014.1"/>
</dbReference>